<accession>A0ABR1XY39</accession>
<reference evidence="2 3" key="1">
    <citation type="journal article" date="2022" name="G3 (Bethesda)">
        <title>Enemy or ally: a genomic approach to elucidate the lifestyle of Phyllosticta citrichinaensis.</title>
        <authorList>
            <person name="Buijs V.A."/>
            <person name="Groenewald J.Z."/>
            <person name="Haridas S."/>
            <person name="LaButti K.M."/>
            <person name="Lipzen A."/>
            <person name="Martin F.M."/>
            <person name="Barry K."/>
            <person name="Grigoriev I.V."/>
            <person name="Crous P.W."/>
            <person name="Seidl M.F."/>
        </authorList>
    </citation>
    <scope>NUCLEOTIDE SEQUENCE [LARGE SCALE GENOMIC DNA]</scope>
    <source>
        <strain evidence="2 3">CBS 129764</strain>
    </source>
</reference>
<feature type="compositionally biased region" description="Polar residues" evidence="1">
    <location>
        <begin position="162"/>
        <end position="172"/>
    </location>
</feature>
<sequence length="203" mass="22405">MRQPSVLCSPADDEPPDGMLNWFCSVRPVLVCCVMAVRAYAQLLTTLAVPTAAAVVERAAVRRARARGANMVMVLLRLLFFEKKVVKSSRGVERMLQQSRRFEKSRLVREHPPPDLPHSIYTSPPSSTSSSDPPKRRLPCRSDPPPHPFSPGLAWGPRPNLAPSTIDHSSNELPIVQTRLLGPQAPSICARKAEDSSARRRDG</sequence>
<evidence type="ECO:0000313" key="3">
    <source>
        <dbReference type="Proteomes" id="UP001456524"/>
    </source>
</evidence>
<organism evidence="2 3">
    <name type="scientific">Phyllosticta citrichinensis</name>
    <dbReference type="NCBI Taxonomy" id="1130410"/>
    <lineage>
        <taxon>Eukaryota</taxon>
        <taxon>Fungi</taxon>
        <taxon>Dikarya</taxon>
        <taxon>Ascomycota</taxon>
        <taxon>Pezizomycotina</taxon>
        <taxon>Dothideomycetes</taxon>
        <taxon>Dothideomycetes incertae sedis</taxon>
        <taxon>Botryosphaeriales</taxon>
        <taxon>Phyllostictaceae</taxon>
        <taxon>Phyllosticta</taxon>
    </lineage>
</organism>
<gene>
    <name evidence="2" type="ORF">IWX90DRAFT_136336</name>
</gene>
<name>A0ABR1XY39_9PEZI</name>
<evidence type="ECO:0000313" key="2">
    <source>
        <dbReference type="EMBL" id="KAK8173219.1"/>
    </source>
</evidence>
<comment type="caution">
    <text evidence="2">The sequence shown here is derived from an EMBL/GenBank/DDBJ whole genome shotgun (WGS) entry which is preliminary data.</text>
</comment>
<dbReference type="Proteomes" id="UP001456524">
    <property type="component" value="Unassembled WGS sequence"/>
</dbReference>
<protein>
    <submittedName>
        <fullName evidence="2">Uncharacterized protein</fullName>
    </submittedName>
</protein>
<evidence type="ECO:0000256" key="1">
    <source>
        <dbReference type="SAM" id="MobiDB-lite"/>
    </source>
</evidence>
<keyword evidence="3" id="KW-1185">Reference proteome</keyword>
<feature type="compositionally biased region" description="Basic and acidic residues" evidence="1">
    <location>
        <begin position="100"/>
        <end position="113"/>
    </location>
</feature>
<feature type="compositionally biased region" description="Basic and acidic residues" evidence="1">
    <location>
        <begin position="191"/>
        <end position="203"/>
    </location>
</feature>
<dbReference type="EMBL" id="JBBWUH010000003">
    <property type="protein sequence ID" value="KAK8173219.1"/>
    <property type="molecule type" value="Genomic_DNA"/>
</dbReference>
<feature type="compositionally biased region" description="Low complexity" evidence="1">
    <location>
        <begin position="122"/>
        <end position="132"/>
    </location>
</feature>
<proteinExistence type="predicted"/>
<feature type="region of interest" description="Disordered" evidence="1">
    <location>
        <begin position="100"/>
        <end position="203"/>
    </location>
</feature>